<dbReference type="Proteomes" id="UP001501000">
    <property type="component" value="Unassembled WGS sequence"/>
</dbReference>
<dbReference type="PANTHER" id="PTHR12215:SF10">
    <property type="entry name" value="L-AMINOADIPATE-SEMIALDEHYDE DEHYDROGENASE-PHOSPHOPANTETHEINYL TRANSFERASE"/>
    <property type="match status" value="1"/>
</dbReference>
<dbReference type="Pfam" id="PF01648">
    <property type="entry name" value="ACPS"/>
    <property type="match status" value="1"/>
</dbReference>
<accession>A0ABP7N2C6</accession>
<evidence type="ECO:0000259" key="3">
    <source>
        <dbReference type="Pfam" id="PF01648"/>
    </source>
</evidence>
<name>A0ABP7N2C6_9ACTN</name>
<evidence type="ECO:0000313" key="4">
    <source>
        <dbReference type="EMBL" id="GAA3935174.1"/>
    </source>
</evidence>
<proteinExistence type="inferred from homology"/>
<reference evidence="5" key="1">
    <citation type="journal article" date="2019" name="Int. J. Syst. Evol. Microbiol.">
        <title>The Global Catalogue of Microorganisms (GCM) 10K type strain sequencing project: providing services to taxonomists for standard genome sequencing and annotation.</title>
        <authorList>
            <consortium name="The Broad Institute Genomics Platform"/>
            <consortium name="The Broad Institute Genome Sequencing Center for Infectious Disease"/>
            <person name="Wu L."/>
            <person name="Ma J."/>
        </authorList>
    </citation>
    <scope>NUCLEOTIDE SEQUENCE [LARGE SCALE GENOMIC DNA]</scope>
    <source>
        <strain evidence="5">JCM 16956</strain>
    </source>
</reference>
<dbReference type="InterPro" id="IPR050559">
    <property type="entry name" value="P-Pant_transferase_sf"/>
</dbReference>
<sequence>MTLEPLPVRTLRAGETPDVDVPPVAGGTVVSLWLVRVAPDPGAYDLLDAGERARWSAFVREEDRARYLAAHGALRRLLGRFLDVRPEEVVLAREPCPLCGAPHGRPAVRGPAVHFSLSHSGDLVLLGLGARPLGVDVEGLPAVSVADTVAGSLHPVEGAELAALPPEERPAAFARCWARKEAYLKGTGAGLAGGVDRTYVGTGPAPASVGGWSLADVPVPSGFAAAVAVAAPAPLPRSVTPSDGGSGA</sequence>
<evidence type="ECO:0000256" key="2">
    <source>
        <dbReference type="ARBA" id="ARBA00022679"/>
    </source>
</evidence>
<dbReference type="SUPFAM" id="SSF56214">
    <property type="entry name" value="4'-phosphopantetheinyl transferase"/>
    <property type="match status" value="2"/>
</dbReference>
<dbReference type="Gene3D" id="3.90.470.20">
    <property type="entry name" value="4'-phosphopantetheinyl transferase domain"/>
    <property type="match status" value="1"/>
</dbReference>
<keyword evidence="5" id="KW-1185">Reference proteome</keyword>
<dbReference type="RefSeq" id="WP_345286505.1">
    <property type="nucleotide sequence ID" value="NZ_BAABAJ010000021.1"/>
</dbReference>
<dbReference type="PANTHER" id="PTHR12215">
    <property type="entry name" value="PHOSPHOPANTETHEINE TRANSFERASE"/>
    <property type="match status" value="1"/>
</dbReference>
<dbReference type="InterPro" id="IPR037143">
    <property type="entry name" value="4-PPantetheinyl_Trfase_dom_sf"/>
</dbReference>
<dbReference type="InterPro" id="IPR008278">
    <property type="entry name" value="4-PPantetheinyl_Trfase_dom"/>
</dbReference>
<keyword evidence="2" id="KW-0808">Transferase</keyword>
<comment type="similarity">
    <text evidence="1">Belongs to the P-Pant transferase superfamily. Gsp/Sfp/HetI/AcpT family.</text>
</comment>
<dbReference type="EMBL" id="BAABAJ010000021">
    <property type="protein sequence ID" value="GAA3935174.1"/>
    <property type="molecule type" value="Genomic_DNA"/>
</dbReference>
<protein>
    <recommendedName>
        <fullName evidence="3">4'-phosphopantetheinyl transferase domain-containing protein</fullName>
    </recommendedName>
</protein>
<evidence type="ECO:0000313" key="5">
    <source>
        <dbReference type="Proteomes" id="UP001501000"/>
    </source>
</evidence>
<organism evidence="4 5">
    <name type="scientific">Streptomyces gulbargensis</name>
    <dbReference type="NCBI Taxonomy" id="364901"/>
    <lineage>
        <taxon>Bacteria</taxon>
        <taxon>Bacillati</taxon>
        <taxon>Actinomycetota</taxon>
        <taxon>Actinomycetes</taxon>
        <taxon>Kitasatosporales</taxon>
        <taxon>Streptomycetaceae</taxon>
        <taxon>Streptomyces</taxon>
    </lineage>
</organism>
<gene>
    <name evidence="4" type="ORF">GCM10022244_49470</name>
</gene>
<feature type="domain" description="4'-phosphopantetheinyl transferase" evidence="3">
    <location>
        <begin position="132"/>
        <end position="195"/>
    </location>
</feature>
<evidence type="ECO:0000256" key="1">
    <source>
        <dbReference type="ARBA" id="ARBA00010990"/>
    </source>
</evidence>
<comment type="caution">
    <text evidence="4">The sequence shown here is derived from an EMBL/GenBank/DDBJ whole genome shotgun (WGS) entry which is preliminary data.</text>
</comment>